<protein>
    <recommendedName>
        <fullName evidence="3">Cyclic lactone autoinducer peptide</fullName>
    </recommendedName>
</protein>
<evidence type="ECO:0000313" key="1">
    <source>
        <dbReference type="EMBL" id="MBU5440164.1"/>
    </source>
</evidence>
<keyword evidence="2" id="KW-1185">Reference proteome</keyword>
<name>A0ABS6EBN5_9FIRM</name>
<proteinExistence type="predicted"/>
<dbReference type="EMBL" id="JAHLPM010000027">
    <property type="protein sequence ID" value="MBU5440164.1"/>
    <property type="molecule type" value="Genomic_DNA"/>
</dbReference>
<dbReference type="Proteomes" id="UP000749471">
    <property type="component" value="Unassembled WGS sequence"/>
</dbReference>
<evidence type="ECO:0000313" key="2">
    <source>
        <dbReference type="Proteomes" id="UP000749471"/>
    </source>
</evidence>
<accession>A0ABS6EBN5</accession>
<gene>
    <name evidence="1" type="ORF">KQI42_19405</name>
</gene>
<evidence type="ECO:0008006" key="3">
    <source>
        <dbReference type="Google" id="ProtNLM"/>
    </source>
</evidence>
<dbReference type="RefSeq" id="WP_216522179.1">
    <property type="nucleotide sequence ID" value="NZ_JAHLPM010000027.1"/>
</dbReference>
<reference evidence="1 2" key="1">
    <citation type="submission" date="2021-06" db="EMBL/GenBank/DDBJ databases">
        <authorList>
            <person name="Sun Q."/>
            <person name="Li D."/>
        </authorList>
    </citation>
    <scope>NUCLEOTIDE SEQUENCE [LARGE SCALE GENOMIC DNA]</scope>
    <source>
        <strain evidence="1 2">MSJ-40</strain>
    </source>
</reference>
<sequence>MKIKKALVGFISLTLILFNLNLGFISFGHTPDPVMPIFTFGHTPDPVMPTSTFYSILKK</sequence>
<comment type="caution">
    <text evidence="1">The sequence shown here is derived from an EMBL/GenBank/DDBJ whole genome shotgun (WGS) entry which is preliminary data.</text>
</comment>
<organism evidence="1 2">
    <name type="scientific">Tissierella simiarum</name>
    <dbReference type="NCBI Taxonomy" id="2841534"/>
    <lineage>
        <taxon>Bacteria</taxon>
        <taxon>Bacillati</taxon>
        <taxon>Bacillota</taxon>
        <taxon>Tissierellia</taxon>
        <taxon>Tissierellales</taxon>
        <taxon>Tissierellaceae</taxon>
        <taxon>Tissierella</taxon>
    </lineage>
</organism>